<gene>
    <name evidence="1" type="ORF">CFN58_09380</name>
</gene>
<proteinExistence type="predicted"/>
<evidence type="ECO:0000313" key="1">
    <source>
        <dbReference type="EMBL" id="OZI86738.1"/>
    </source>
</evidence>
<sequence>MASYLQFGHDSWNLLEEADIGAYTRLILSPVNDGPTDVQTRLARLGTLRDRLEVILDPQMYNPAVEKGKMDQWSYFPADFATADHADIGWWTTRTRAIVDEGARLGVDAVCSPALFPRAFTDDYYSLMVEVADATKQYADQHEIQTMLTAVVSLRDLANPTRAMAIASILSRSSCERVYLTFVNEDVPPREPLKDGAGIPTAVHLVRLLSAEMRVHVAFVSHDLILWKLAGATDISTGKFMNLRRFSPGRWQDEEAGGRQVAYWNEGPLLARLREADVALLLRHGWFEGRDMSGNPSEARILEIIRGGTRTAWLKLSWMQYLRWASNMEALWHGNPTLAEASLDTADRNWSEIVDRRKLLFQDRFNNGDHVRAWMNAVRESRIR</sequence>
<accession>A0A261WKQ7</accession>
<reference evidence="2" key="1">
    <citation type="journal article" date="2016" name="Sci. Rep.">
        <title>Genome analysis of the kiwifruit canker pathogen Pseudomonas syringae pv. actinidiae biovar 5.</title>
        <authorList>
            <person name="Fujikawa T."/>
            <person name="Sawada H."/>
        </authorList>
    </citation>
    <scope>NUCLEOTIDE SEQUENCE [LARGE SCALE GENOMIC DNA]</scope>
    <source>
        <strain evidence="2">MAFF 212061</strain>
    </source>
</reference>
<evidence type="ECO:0000313" key="2">
    <source>
        <dbReference type="Proteomes" id="UP000217163"/>
    </source>
</evidence>
<dbReference type="AlphaFoldDB" id="A0A261WKQ7"/>
<organism evidence="1 2">
    <name type="scientific">Pseudomonas avellanae</name>
    <dbReference type="NCBI Taxonomy" id="46257"/>
    <lineage>
        <taxon>Bacteria</taxon>
        <taxon>Pseudomonadati</taxon>
        <taxon>Pseudomonadota</taxon>
        <taxon>Gammaproteobacteria</taxon>
        <taxon>Pseudomonadales</taxon>
        <taxon>Pseudomonadaceae</taxon>
        <taxon>Pseudomonas</taxon>
    </lineage>
</organism>
<protein>
    <submittedName>
        <fullName evidence="1">Uncharacterized protein</fullName>
    </submittedName>
</protein>
<dbReference type="Proteomes" id="UP000217163">
    <property type="component" value="Unassembled WGS sequence"/>
</dbReference>
<dbReference type="EMBL" id="NKQU01000346">
    <property type="protein sequence ID" value="OZI86738.1"/>
    <property type="molecule type" value="Genomic_DNA"/>
</dbReference>
<comment type="caution">
    <text evidence="1">The sequence shown here is derived from an EMBL/GenBank/DDBJ whole genome shotgun (WGS) entry which is preliminary data.</text>
</comment>
<name>A0A261WKQ7_9PSED</name>